<dbReference type="EMBL" id="SRZB01000019">
    <property type="protein sequence ID" value="TGX98283.1"/>
    <property type="molecule type" value="Genomic_DNA"/>
</dbReference>
<protein>
    <submittedName>
        <fullName evidence="1">NusG domain II-containing protein</fullName>
    </submittedName>
</protein>
<proteinExistence type="predicted"/>
<organism evidence="1 2">
    <name type="scientific">Hominisplanchenecus murintestinalis</name>
    <dbReference type="NCBI Taxonomy" id="2941517"/>
    <lineage>
        <taxon>Bacteria</taxon>
        <taxon>Bacillati</taxon>
        <taxon>Bacillota</taxon>
        <taxon>Clostridia</taxon>
        <taxon>Lachnospirales</taxon>
        <taxon>Lachnospiraceae</taxon>
        <taxon>Hominisplanchenecus</taxon>
    </lineage>
</organism>
<sequence>MYQQRNKNIFYTQKHHICLISNLTPCIPRDIIKTSKYILQKGTAMDKSTRQFPRRDKKTLLLTLLILFILILSAAVLLIRYFTAGKAGTARIYQDGALVREIDLSDIAAPYTFTITSTDGSYNTIKVEQGAIGVTDADCPDKTCRNMGMVRSSAYPISCLPHKLLIQIADNDSGIDAAAQ</sequence>
<comment type="caution">
    <text evidence="1">The sequence shown here is derived from an EMBL/GenBank/DDBJ whole genome shotgun (WGS) entry which is preliminary data.</text>
</comment>
<evidence type="ECO:0000313" key="1">
    <source>
        <dbReference type="EMBL" id="TGX98283.1"/>
    </source>
</evidence>
<evidence type="ECO:0000313" key="2">
    <source>
        <dbReference type="Proteomes" id="UP000307720"/>
    </source>
</evidence>
<name>A0AC61QYT1_9FIRM</name>
<reference evidence="1" key="1">
    <citation type="submission" date="2019-04" db="EMBL/GenBank/DDBJ databases">
        <title>Microbes associate with the intestines of laboratory mice.</title>
        <authorList>
            <person name="Navarre W."/>
            <person name="Wong E."/>
            <person name="Huang K."/>
            <person name="Tropini C."/>
            <person name="Ng K."/>
            <person name="Yu B."/>
        </authorList>
    </citation>
    <scope>NUCLEOTIDE SEQUENCE</scope>
    <source>
        <strain evidence="1">NM72_1-8</strain>
    </source>
</reference>
<dbReference type="Proteomes" id="UP000307720">
    <property type="component" value="Unassembled WGS sequence"/>
</dbReference>
<gene>
    <name evidence="1" type="ORF">E5357_09335</name>
</gene>
<keyword evidence="2" id="KW-1185">Reference proteome</keyword>
<accession>A0AC61QYT1</accession>